<sequence length="81" mass="8886">MSSRKPFPDLRTTARTLIGVTAQAWQVEMGMGCGQPTLVPGPRRLRSTRARPAARATAPVDVSAGQWPYWPAYPGLAAHWR</sequence>
<keyword evidence="2" id="KW-1185">Reference proteome</keyword>
<dbReference type="EMBL" id="JBHUEJ010000016">
    <property type="protein sequence ID" value="MFD1710538.1"/>
    <property type="molecule type" value="Genomic_DNA"/>
</dbReference>
<gene>
    <name evidence="1" type="ORF">ACFSF0_07960</name>
</gene>
<evidence type="ECO:0000313" key="1">
    <source>
        <dbReference type="EMBL" id="MFD1710538.1"/>
    </source>
</evidence>
<dbReference type="Proteomes" id="UP001597304">
    <property type="component" value="Unassembled WGS sequence"/>
</dbReference>
<name>A0ABW4KSV5_9BURK</name>
<dbReference type="RefSeq" id="WP_147912660.1">
    <property type="nucleotide sequence ID" value="NZ_JBHUEJ010000016.1"/>
</dbReference>
<protein>
    <submittedName>
        <fullName evidence="1">Uncharacterized protein</fullName>
    </submittedName>
</protein>
<comment type="caution">
    <text evidence="1">The sequence shown here is derived from an EMBL/GenBank/DDBJ whole genome shotgun (WGS) entry which is preliminary data.</text>
</comment>
<accession>A0ABW4KSV5</accession>
<proteinExistence type="predicted"/>
<evidence type="ECO:0000313" key="2">
    <source>
        <dbReference type="Proteomes" id="UP001597304"/>
    </source>
</evidence>
<reference evidence="2" key="1">
    <citation type="journal article" date="2019" name="Int. J. Syst. Evol. Microbiol.">
        <title>The Global Catalogue of Microorganisms (GCM) 10K type strain sequencing project: providing services to taxonomists for standard genome sequencing and annotation.</title>
        <authorList>
            <consortium name="The Broad Institute Genomics Platform"/>
            <consortium name="The Broad Institute Genome Sequencing Center for Infectious Disease"/>
            <person name="Wu L."/>
            <person name="Ma J."/>
        </authorList>
    </citation>
    <scope>NUCLEOTIDE SEQUENCE [LARGE SCALE GENOMIC DNA]</scope>
    <source>
        <strain evidence="2">LMG 29247</strain>
    </source>
</reference>
<organism evidence="1 2">
    <name type="scientific">Ottowia flava</name>
    <dbReference type="NCBI Taxonomy" id="2675430"/>
    <lineage>
        <taxon>Bacteria</taxon>
        <taxon>Pseudomonadati</taxon>
        <taxon>Pseudomonadota</taxon>
        <taxon>Betaproteobacteria</taxon>
        <taxon>Burkholderiales</taxon>
        <taxon>Comamonadaceae</taxon>
        <taxon>Ottowia</taxon>
    </lineage>
</organism>